<comment type="subcellular location">
    <subcellularLocation>
        <location evidence="1 9">Membrane</location>
        <topology evidence="1 9">Multi-pass membrane protein</topology>
    </subcellularLocation>
</comment>
<keyword evidence="3 9" id="KW-0813">Transport</keyword>
<feature type="transmembrane region" description="Helical" evidence="9">
    <location>
        <begin position="327"/>
        <end position="347"/>
    </location>
</feature>
<keyword evidence="4 9" id="KW-0812">Transmembrane</keyword>
<dbReference type="PANTHER" id="PTHR31187">
    <property type="match status" value="1"/>
</dbReference>
<evidence type="ECO:0000256" key="6">
    <source>
        <dbReference type="ARBA" id="ARBA00022840"/>
    </source>
</evidence>
<evidence type="ECO:0000256" key="3">
    <source>
        <dbReference type="ARBA" id="ARBA00022448"/>
    </source>
</evidence>
<evidence type="ECO:0000256" key="7">
    <source>
        <dbReference type="ARBA" id="ARBA00022989"/>
    </source>
</evidence>
<comment type="caution">
    <text evidence="10">The sequence shown here is derived from an EMBL/GenBank/DDBJ whole genome shotgun (WGS) entry which is preliminary data.</text>
</comment>
<keyword evidence="6 9" id="KW-0067">ATP-binding</keyword>
<evidence type="ECO:0000256" key="8">
    <source>
        <dbReference type="ARBA" id="ARBA00023136"/>
    </source>
</evidence>
<gene>
    <name evidence="10" type="ORF">TeGR_g8730</name>
</gene>
<evidence type="ECO:0000256" key="2">
    <source>
        <dbReference type="ARBA" id="ARBA00007127"/>
    </source>
</evidence>
<proteinExistence type="inferred from homology"/>
<sequence>MPPPGGASPGGASPGPSSLRQAIFPISRAELPKFLLLASVKFFVVWALTVTRDTKDTLVVTQAGAEAIAFMKVYLVLPAAVLFTASYNALATKLRGRRNLLFYCTLAPFFLFFLAFDLFIYPSRASLQPPLALVEAYLGPGVLAKIVANWTSALFYVVAEIYSSASIGILFWQVANEVVPVEQARRFYPLFGQMSSLAPVCAGQYVVRYSSRAGSFEGSLHRLTAGTTACGIAIAACYHAGNKYIERTEPHLLAPKKPSSATSKAKKKEKMSMSESARFLASSPYLRLMATLVVSYGLSINLTEIIWKSLVKKQYPDPLDYSRFMGAFSSSVGAATFFVIFLGSNIIKFLGWRAGALMTPGIMMLLAVPFFTCIIAGVDSDRTLKAAVTLGMVQSLLSKATKYALFDPTTQMAYIPLDEESKVKGKAAIDVLGSRIGKSGGSLVQQALVLWFGSILQAAPAVMLVYYAVLGSWWVSANRLSYMFHDLSAGKKIKNS</sequence>
<evidence type="ECO:0000256" key="9">
    <source>
        <dbReference type="RuleBase" id="RU363121"/>
    </source>
</evidence>
<accession>A0ABQ6MZ92</accession>
<evidence type="ECO:0000256" key="5">
    <source>
        <dbReference type="ARBA" id="ARBA00022741"/>
    </source>
</evidence>
<organism evidence="10 11">
    <name type="scientific">Tetraparma gracilis</name>
    <dbReference type="NCBI Taxonomy" id="2962635"/>
    <lineage>
        <taxon>Eukaryota</taxon>
        <taxon>Sar</taxon>
        <taxon>Stramenopiles</taxon>
        <taxon>Ochrophyta</taxon>
        <taxon>Bolidophyceae</taxon>
        <taxon>Parmales</taxon>
        <taxon>Triparmaceae</taxon>
        <taxon>Tetraparma</taxon>
    </lineage>
</organism>
<dbReference type="NCBIfam" id="TIGR00769">
    <property type="entry name" value="AAA"/>
    <property type="match status" value="1"/>
</dbReference>
<feature type="transmembrane region" description="Helical" evidence="9">
    <location>
        <begin position="69"/>
        <end position="88"/>
    </location>
</feature>
<keyword evidence="7 9" id="KW-1133">Transmembrane helix</keyword>
<keyword evidence="5 9" id="KW-0547">Nucleotide-binding</keyword>
<evidence type="ECO:0000313" key="10">
    <source>
        <dbReference type="EMBL" id="GMI35771.1"/>
    </source>
</evidence>
<comment type="similarity">
    <text evidence="2 9">Belongs to the ADP/ATP translocase tlc family.</text>
</comment>
<feature type="transmembrane region" description="Helical" evidence="9">
    <location>
        <begin position="100"/>
        <end position="121"/>
    </location>
</feature>
<feature type="transmembrane region" description="Helical" evidence="9">
    <location>
        <begin position="285"/>
        <end position="307"/>
    </location>
</feature>
<dbReference type="EMBL" id="BRYB01000704">
    <property type="protein sequence ID" value="GMI35771.1"/>
    <property type="molecule type" value="Genomic_DNA"/>
</dbReference>
<feature type="transmembrane region" description="Helical" evidence="9">
    <location>
        <begin position="448"/>
        <end position="475"/>
    </location>
</feature>
<dbReference type="Proteomes" id="UP001165060">
    <property type="component" value="Unassembled WGS sequence"/>
</dbReference>
<evidence type="ECO:0000313" key="11">
    <source>
        <dbReference type="Proteomes" id="UP001165060"/>
    </source>
</evidence>
<dbReference type="Pfam" id="PF03219">
    <property type="entry name" value="TLC"/>
    <property type="match status" value="1"/>
</dbReference>
<dbReference type="InterPro" id="IPR004667">
    <property type="entry name" value="ADP_ATP_car_bac_type"/>
</dbReference>
<name>A0ABQ6MZ92_9STRA</name>
<evidence type="ECO:0000256" key="4">
    <source>
        <dbReference type="ARBA" id="ARBA00022692"/>
    </source>
</evidence>
<keyword evidence="8 9" id="KW-0472">Membrane</keyword>
<dbReference type="PANTHER" id="PTHR31187:SF1">
    <property type="entry name" value="ADP,ATP CARRIER PROTEIN 1"/>
    <property type="match status" value="1"/>
</dbReference>
<protein>
    <recommendedName>
        <fullName evidence="9">ADP,ATP carrier protein</fullName>
    </recommendedName>
</protein>
<feature type="transmembrane region" description="Helical" evidence="9">
    <location>
        <begin position="354"/>
        <end position="378"/>
    </location>
</feature>
<evidence type="ECO:0000256" key="1">
    <source>
        <dbReference type="ARBA" id="ARBA00004141"/>
    </source>
</evidence>
<reference evidence="10 11" key="1">
    <citation type="journal article" date="2023" name="Commun. Biol.">
        <title>Genome analysis of Parmales, the sister group of diatoms, reveals the evolutionary specialization of diatoms from phago-mixotrophs to photoautotrophs.</title>
        <authorList>
            <person name="Ban H."/>
            <person name="Sato S."/>
            <person name="Yoshikawa S."/>
            <person name="Yamada K."/>
            <person name="Nakamura Y."/>
            <person name="Ichinomiya M."/>
            <person name="Sato N."/>
            <person name="Blanc-Mathieu R."/>
            <person name="Endo H."/>
            <person name="Kuwata A."/>
            <person name="Ogata H."/>
        </authorList>
    </citation>
    <scope>NUCLEOTIDE SEQUENCE [LARGE SCALE GENOMIC DNA]</scope>
</reference>
<keyword evidence="11" id="KW-1185">Reference proteome</keyword>